<name>A0A9N9M3I3_9HELO</name>
<dbReference type="OrthoDB" id="630895at2759"/>
<dbReference type="PANTHER" id="PTHR34822">
    <property type="entry name" value="GRPB DOMAIN PROTEIN (AFU_ORTHOLOGUE AFUA_1G01530)"/>
    <property type="match status" value="1"/>
</dbReference>
<dbReference type="InterPro" id="IPR007344">
    <property type="entry name" value="GrpB/CoaE"/>
</dbReference>
<organism evidence="1 2">
    <name type="scientific">Hymenoscyphus albidus</name>
    <dbReference type="NCBI Taxonomy" id="595503"/>
    <lineage>
        <taxon>Eukaryota</taxon>
        <taxon>Fungi</taxon>
        <taxon>Dikarya</taxon>
        <taxon>Ascomycota</taxon>
        <taxon>Pezizomycotina</taxon>
        <taxon>Leotiomycetes</taxon>
        <taxon>Helotiales</taxon>
        <taxon>Helotiaceae</taxon>
        <taxon>Hymenoscyphus</taxon>
    </lineage>
</organism>
<dbReference type="PANTHER" id="PTHR34822:SF1">
    <property type="entry name" value="GRPB FAMILY PROTEIN"/>
    <property type="match status" value="1"/>
</dbReference>
<protein>
    <submittedName>
        <fullName evidence="1">Uncharacterized protein</fullName>
    </submittedName>
</protein>
<comment type="caution">
    <text evidence="1">The sequence shown here is derived from an EMBL/GenBank/DDBJ whole genome shotgun (WGS) entry which is preliminary data.</text>
</comment>
<dbReference type="Gene3D" id="3.30.460.10">
    <property type="entry name" value="Beta Polymerase, domain 2"/>
    <property type="match status" value="1"/>
</dbReference>
<dbReference type="SUPFAM" id="SSF81301">
    <property type="entry name" value="Nucleotidyltransferase"/>
    <property type="match status" value="1"/>
</dbReference>
<dbReference type="Proteomes" id="UP000701801">
    <property type="component" value="Unassembled WGS sequence"/>
</dbReference>
<gene>
    <name evidence="1" type="ORF">HYALB_00007493</name>
</gene>
<dbReference type="InterPro" id="IPR043519">
    <property type="entry name" value="NT_sf"/>
</dbReference>
<keyword evidence="2" id="KW-1185">Reference proteome</keyword>
<dbReference type="EMBL" id="CAJVRM010000607">
    <property type="protein sequence ID" value="CAG8982371.1"/>
    <property type="molecule type" value="Genomic_DNA"/>
</dbReference>
<accession>A0A9N9M3I3</accession>
<proteinExistence type="predicted"/>
<evidence type="ECO:0000313" key="1">
    <source>
        <dbReference type="EMBL" id="CAG8982371.1"/>
    </source>
</evidence>
<dbReference type="Pfam" id="PF04229">
    <property type="entry name" value="GrpB"/>
    <property type="match status" value="1"/>
</dbReference>
<reference evidence="1" key="1">
    <citation type="submission" date="2021-07" db="EMBL/GenBank/DDBJ databases">
        <authorList>
            <person name="Durling M."/>
        </authorList>
    </citation>
    <scope>NUCLEOTIDE SEQUENCE</scope>
</reference>
<evidence type="ECO:0000313" key="2">
    <source>
        <dbReference type="Proteomes" id="UP000701801"/>
    </source>
</evidence>
<sequence length="211" mass="23768">MPPKIPLLPHSPTWLTHFTLQKSHLTTLLSPLLSTDTYRIEHVGSTCIPDLPAKPVLDIDIFVPRHLIEAVRARLVEKGGYMDLGELGIQGRWVMRQPGYGAEDVAGVVDEDEDVSDGKREGEEKGKAGMRINTYVVEEGCVAGRNHEDVKRVLLQYPDLRKEYGDVKRAVVERTVDMDEYVRGKNEVVLRILERAGWSEGELEGVRRANE</sequence>
<dbReference type="AlphaFoldDB" id="A0A9N9M3I3"/>